<dbReference type="Proteomes" id="UP000298412">
    <property type="component" value="Unassembled WGS sequence"/>
</dbReference>
<evidence type="ECO:0000256" key="5">
    <source>
        <dbReference type="ARBA" id="ARBA00022927"/>
    </source>
</evidence>
<proteinExistence type="inferred from homology"/>
<evidence type="ECO:0000313" key="8">
    <source>
        <dbReference type="EMBL" id="TFC10983.1"/>
    </source>
</evidence>
<dbReference type="Pfam" id="PF02108">
    <property type="entry name" value="FliH"/>
    <property type="match status" value="1"/>
</dbReference>
<keyword evidence="9" id="KW-1185">Reference proteome</keyword>
<dbReference type="OrthoDB" id="5114026at2"/>
<keyword evidence="4" id="KW-1005">Bacterial flagellum biogenesis</keyword>
<dbReference type="AlphaFoldDB" id="A0A4R8WMH2"/>
<sequence>MTMSSNRGFSTLSFPTLRDVNRDVTGDQDDDRSRARGHAAGYAAGLRAAAEEIATRAAHLEAEHAAAVSHGQARVDHAVAVLGAAAAALDERTVPVLRDAENTLVTTALDLAEAIIGHELDDAEKSVRFALGRALAHSTAAQPHSVRMNPDDLAVLDPATRAQAGVDFAADPSLARGDAITEFPDGFLDARIGTALARAKAVLLGGAS</sequence>
<comment type="caution">
    <text evidence="8">The sequence shown here is derived from an EMBL/GenBank/DDBJ whole genome shotgun (WGS) entry which is preliminary data.</text>
</comment>
<evidence type="ECO:0000256" key="1">
    <source>
        <dbReference type="ARBA" id="ARBA00003041"/>
    </source>
</evidence>
<dbReference type="EMBL" id="SOFP01000072">
    <property type="protein sequence ID" value="TFC10983.1"/>
    <property type="molecule type" value="Genomic_DNA"/>
</dbReference>
<dbReference type="GO" id="GO:0044781">
    <property type="term" value="P:bacterial-type flagellum organization"/>
    <property type="evidence" value="ECO:0007669"/>
    <property type="project" value="UniProtKB-KW"/>
</dbReference>
<keyword evidence="5" id="KW-0653">Protein transport</keyword>
<dbReference type="InterPro" id="IPR051472">
    <property type="entry name" value="T3SS_Stator/FliH"/>
</dbReference>
<evidence type="ECO:0000256" key="6">
    <source>
        <dbReference type="ARBA" id="ARBA00023225"/>
    </source>
</evidence>
<dbReference type="PANTHER" id="PTHR34982:SF1">
    <property type="entry name" value="FLAGELLAR ASSEMBLY PROTEIN FLIH"/>
    <property type="match status" value="1"/>
</dbReference>
<protein>
    <recommendedName>
        <fullName evidence="7">Flagellar assembly protein FliH/Type III secretion system HrpE domain-containing protein</fullName>
    </recommendedName>
</protein>
<evidence type="ECO:0000256" key="3">
    <source>
        <dbReference type="ARBA" id="ARBA00022448"/>
    </source>
</evidence>
<dbReference type="InterPro" id="IPR018035">
    <property type="entry name" value="Flagellar_FliH/T3SS_HrpE"/>
</dbReference>
<name>A0A4R8WMH2_9MICO</name>
<dbReference type="GO" id="GO:0005829">
    <property type="term" value="C:cytosol"/>
    <property type="evidence" value="ECO:0007669"/>
    <property type="project" value="TreeGrafter"/>
</dbReference>
<comment type="function">
    <text evidence="1">Needed for flagellar regrowth and assembly.</text>
</comment>
<organism evidence="8 9">
    <name type="scientific">Cryobacterium algoritolerans</name>
    <dbReference type="NCBI Taxonomy" id="1259184"/>
    <lineage>
        <taxon>Bacteria</taxon>
        <taxon>Bacillati</taxon>
        <taxon>Actinomycetota</taxon>
        <taxon>Actinomycetes</taxon>
        <taxon>Micrococcales</taxon>
        <taxon>Microbacteriaceae</taxon>
        <taxon>Cryobacterium</taxon>
    </lineage>
</organism>
<gene>
    <name evidence="8" type="ORF">E3O19_14550</name>
</gene>
<evidence type="ECO:0000313" key="9">
    <source>
        <dbReference type="Proteomes" id="UP000298412"/>
    </source>
</evidence>
<dbReference type="GO" id="GO:0015031">
    <property type="term" value="P:protein transport"/>
    <property type="evidence" value="ECO:0007669"/>
    <property type="project" value="UniProtKB-KW"/>
</dbReference>
<keyword evidence="6" id="KW-1006">Bacterial flagellum protein export</keyword>
<keyword evidence="3" id="KW-0813">Transport</keyword>
<dbReference type="PANTHER" id="PTHR34982">
    <property type="entry name" value="YOP PROTEINS TRANSLOCATION PROTEIN L"/>
    <property type="match status" value="1"/>
</dbReference>
<reference evidence="8 9" key="1">
    <citation type="submission" date="2019-03" db="EMBL/GenBank/DDBJ databases">
        <title>Genomics of glacier-inhabiting Cryobacterium strains.</title>
        <authorList>
            <person name="Liu Q."/>
            <person name="Xin Y.-H."/>
        </authorList>
    </citation>
    <scope>NUCLEOTIDE SEQUENCE [LARGE SCALE GENOMIC DNA]</scope>
    <source>
        <strain evidence="8 9">MDT1-3</strain>
    </source>
</reference>
<evidence type="ECO:0000259" key="7">
    <source>
        <dbReference type="Pfam" id="PF02108"/>
    </source>
</evidence>
<comment type="similarity">
    <text evidence="2">Belongs to the FliH family.</text>
</comment>
<feature type="domain" description="Flagellar assembly protein FliH/Type III secretion system HrpE" evidence="7">
    <location>
        <begin position="80"/>
        <end position="196"/>
    </location>
</feature>
<accession>A0A4R8WMH2</accession>
<evidence type="ECO:0000256" key="4">
    <source>
        <dbReference type="ARBA" id="ARBA00022795"/>
    </source>
</evidence>
<evidence type="ECO:0000256" key="2">
    <source>
        <dbReference type="ARBA" id="ARBA00006602"/>
    </source>
</evidence>